<feature type="region of interest" description="Disordered" evidence="1">
    <location>
        <begin position="262"/>
        <end position="289"/>
    </location>
</feature>
<keyword evidence="3" id="KW-1185">Reference proteome</keyword>
<reference evidence="2 3" key="1">
    <citation type="journal article" date="2016" name="Proc. Natl. Acad. Sci. U.S.A.">
        <title>Comparative genomics of biotechnologically important yeasts.</title>
        <authorList>
            <person name="Riley R."/>
            <person name="Haridas S."/>
            <person name="Wolfe K.H."/>
            <person name="Lopes M.R."/>
            <person name="Hittinger C.T."/>
            <person name="Goeker M."/>
            <person name="Salamov A.A."/>
            <person name="Wisecaver J.H."/>
            <person name="Long T.M."/>
            <person name="Calvey C.H."/>
            <person name="Aerts A.L."/>
            <person name="Barry K.W."/>
            <person name="Choi C."/>
            <person name="Clum A."/>
            <person name="Coughlan A.Y."/>
            <person name="Deshpande S."/>
            <person name="Douglass A.P."/>
            <person name="Hanson S.J."/>
            <person name="Klenk H.-P."/>
            <person name="LaButti K.M."/>
            <person name="Lapidus A."/>
            <person name="Lindquist E.A."/>
            <person name="Lipzen A.M."/>
            <person name="Meier-Kolthoff J.P."/>
            <person name="Ohm R.A."/>
            <person name="Otillar R.P."/>
            <person name="Pangilinan J.L."/>
            <person name="Peng Y."/>
            <person name="Rokas A."/>
            <person name="Rosa C.A."/>
            <person name="Scheuner C."/>
            <person name="Sibirny A.A."/>
            <person name="Slot J.C."/>
            <person name="Stielow J.B."/>
            <person name="Sun H."/>
            <person name="Kurtzman C.P."/>
            <person name="Blackwell M."/>
            <person name="Grigoriev I.V."/>
            <person name="Jeffries T.W."/>
        </authorList>
    </citation>
    <scope>NUCLEOTIDE SEQUENCE [LARGE SCALE GENOMIC DNA]</scope>
    <source>
        <strain evidence="2 3">DSM 6958</strain>
    </source>
</reference>
<dbReference type="GO" id="GO:0030515">
    <property type="term" value="F:snoRNA binding"/>
    <property type="evidence" value="ECO:0007669"/>
    <property type="project" value="InterPro"/>
</dbReference>
<organism evidence="2 3">
    <name type="scientific">Nadsonia fulvescens var. elongata DSM 6958</name>
    <dbReference type="NCBI Taxonomy" id="857566"/>
    <lineage>
        <taxon>Eukaryota</taxon>
        <taxon>Fungi</taxon>
        <taxon>Dikarya</taxon>
        <taxon>Ascomycota</taxon>
        <taxon>Saccharomycotina</taxon>
        <taxon>Dipodascomycetes</taxon>
        <taxon>Dipodascales</taxon>
        <taxon>Dipodascales incertae sedis</taxon>
        <taxon>Nadsonia</taxon>
    </lineage>
</organism>
<feature type="region of interest" description="Disordered" evidence="1">
    <location>
        <begin position="1"/>
        <end position="165"/>
    </location>
</feature>
<evidence type="ECO:0000313" key="3">
    <source>
        <dbReference type="Proteomes" id="UP000095009"/>
    </source>
</evidence>
<feature type="compositionally biased region" description="Polar residues" evidence="1">
    <location>
        <begin position="116"/>
        <end position="129"/>
    </location>
</feature>
<feature type="compositionally biased region" description="Acidic residues" evidence="1">
    <location>
        <begin position="81"/>
        <end position="108"/>
    </location>
</feature>
<dbReference type="Proteomes" id="UP000095009">
    <property type="component" value="Unassembled WGS sequence"/>
</dbReference>
<dbReference type="AlphaFoldDB" id="A0A1E3PES8"/>
<sequence length="289" mass="32671">MARTKQETKDSFSVVKNITGTSNRSTKAKSAATSTNSTTTNTTKEASKSLSHKKFNDESEPEFLTADEGSEDEQEIAGQEELVEDDHEKEEQNEEEEDSDDDAPEEESASVSSKSAQLAQQRFTAMSNARQIEKGKEREKRRKAQEVLLEQKREKEERMKQKVKKIKFTEPDISKAASEENGGDEDMFLPEELLDQVDDEDLIPSVNKAKHFRLDQSEDEDEEDLALAQMLNAKMTKNRLAKKKTSTKKGPVTVSVLGKKNKTLAPKAEHKVTGQRAKWLKRKGIKRRP</sequence>
<dbReference type="STRING" id="857566.A0A1E3PES8"/>
<dbReference type="EMBL" id="KV454413">
    <property type="protein sequence ID" value="ODQ63919.1"/>
    <property type="molecule type" value="Genomic_DNA"/>
</dbReference>
<accession>A0A1E3PES8</accession>
<dbReference type="InterPro" id="IPR013268">
    <property type="entry name" value="UTP16"/>
</dbReference>
<name>A0A1E3PES8_9ASCO</name>
<evidence type="ECO:0000313" key="2">
    <source>
        <dbReference type="EMBL" id="ODQ63919.1"/>
    </source>
</evidence>
<proteinExistence type="predicted"/>
<gene>
    <name evidence="2" type="ORF">NADFUDRAFT_67291</name>
</gene>
<feature type="compositionally biased region" description="Basic residues" evidence="1">
    <location>
        <begin position="278"/>
        <end position="289"/>
    </location>
</feature>
<evidence type="ECO:0000256" key="1">
    <source>
        <dbReference type="SAM" id="MobiDB-lite"/>
    </source>
</evidence>
<feature type="compositionally biased region" description="Low complexity" evidence="1">
    <location>
        <begin position="21"/>
        <end position="44"/>
    </location>
</feature>
<dbReference type="GO" id="GO:0006364">
    <property type="term" value="P:rRNA processing"/>
    <property type="evidence" value="ECO:0007669"/>
    <property type="project" value="InterPro"/>
</dbReference>
<dbReference type="Pfam" id="PF08297">
    <property type="entry name" value="U3_snoRNA_assoc"/>
    <property type="match status" value="1"/>
</dbReference>
<protein>
    <submittedName>
        <fullName evidence="2">Uncharacterized protein</fullName>
    </submittedName>
</protein>
<feature type="compositionally biased region" description="Basic and acidic residues" evidence="1">
    <location>
        <begin position="1"/>
        <end position="10"/>
    </location>
</feature>
<feature type="compositionally biased region" description="Basic and acidic residues" evidence="1">
    <location>
        <begin position="149"/>
        <end position="160"/>
    </location>
</feature>